<protein>
    <submittedName>
        <fullName evidence="2">Uncharacterized protein</fullName>
    </submittedName>
</protein>
<evidence type="ECO:0000256" key="1">
    <source>
        <dbReference type="SAM" id="Phobius"/>
    </source>
</evidence>
<comment type="caution">
    <text evidence="2">The sequence shown here is derived from an EMBL/GenBank/DDBJ whole genome shotgun (WGS) entry which is preliminary data.</text>
</comment>
<proteinExistence type="predicted"/>
<evidence type="ECO:0000313" key="3">
    <source>
        <dbReference type="Proteomes" id="UP001175226"/>
    </source>
</evidence>
<dbReference type="EMBL" id="JAUEPT010000005">
    <property type="protein sequence ID" value="KAK0451569.1"/>
    <property type="molecule type" value="Genomic_DNA"/>
</dbReference>
<sequence>MACCLPFPRRFGLIHPGSIYTLLDVASLWGFALFHPIPDREESQMDIRLFVVTRLSLDHGKEATMCQLNRYSMEVAKLCGFIVLFCCLIHGVVFHPTKTPQPSQLLFYDQRIGVSSARPRTRTENLASNILFLIRTAAIYVAAWIVERMKATTCHDGGNIRPSLLVHLYNHNQPLVSRPTDHLTFVVPFYANCTFSASAFLPH</sequence>
<dbReference type="AlphaFoldDB" id="A0AA39K1R7"/>
<feature type="transmembrane region" description="Helical" evidence="1">
    <location>
        <begin position="75"/>
        <end position="94"/>
    </location>
</feature>
<evidence type="ECO:0000313" key="2">
    <source>
        <dbReference type="EMBL" id="KAK0451569.1"/>
    </source>
</evidence>
<dbReference type="Proteomes" id="UP001175226">
    <property type="component" value="Unassembled WGS sequence"/>
</dbReference>
<accession>A0AA39K1R7</accession>
<organism evidence="2 3">
    <name type="scientific">Armillaria borealis</name>
    <dbReference type="NCBI Taxonomy" id="47425"/>
    <lineage>
        <taxon>Eukaryota</taxon>
        <taxon>Fungi</taxon>
        <taxon>Dikarya</taxon>
        <taxon>Basidiomycota</taxon>
        <taxon>Agaricomycotina</taxon>
        <taxon>Agaricomycetes</taxon>
        <taxon>Agaricomycetidae</taxon>
        <taxon>Agaricales</taxon>
        <taxon>Marasmiineae</taxon>
        <taxon>Physalacriaceae</taxon>
        <taxon>Armillaria</taxon>
    </lineage>
</organism>
<keyword evidence="1" id="KW-0812">Transmembrane</keyword>
<keyword evidence="1" id="KW-0472">Membrane</keyword>
<keyword evidence="3" id="KW-1185">Reference proteome</keyword>
<feature type="transmembrane region" description="Helical" evidence="1">
    <location>
        <begin position="126"/>
        <end position="146"/>
    </location>
</feature>
<keyword evidence="1" id="KW-1133">Transmembrane helix</keyword>
<name>A0AA39K1R7_9AGAR</name>
<reference evidence="2" key="1">
    <citation type="submission" date="2023-06" db="EMBL/GenBank/DDBJ databases">
        <authorList>
            <consortium name="Lawrence Berkeley National Laboratory"/>
            <person name="Ahrendt S."/>
            <person name="Sahu N."/>
            <person name="Indic B."/>
            <person name="Wong-Bajracharya J."/>
            <person name="Merenyi Z."/>
            <person name="Ke H.-M."/>
            <person name="Monk M."/>
            <person name="Kocsube S."/>
            <person name="Drula E."/>
            <person name="Lipzen A."/>
            <person name="Balint B."/>
            <person name="Henrissat B."/>
            <person name="Andreopoulos B."/>
            <person name="Martin F.M."/>
            <person name="Harder C.B."/>
            <person name="Rigling D."/>
            <person name="Ford K.L."/>
            <person name="Foster G.D."/>
            <person name="Pangilinan J."/>
            <person name="Papanicolaou A."/>
            <person name="Barry K."/>
            <person name="LaButti K."/>
            <person name="Viragh M."/>
            <person name="Koriabine M."/>
            <person name="Yan M."/>
            <person name="Riley R."/>
            <person name="Champramary S."/>
            <person name="Plett K.L."/>
            <person name="Tsai I.J."/>
            <person name="Slot J."/>
            <person name="Sipos G."/>
            <person name="Plett J."/>
            <person name="Nagy L.G."/>
            <person name="Grigoriev I.V."/>
        </authorList>
    </citation>
    <scope>NUCLEOTIDE SEQUENCE</scope>
    <source>
        <strain evidence="2">FPL87.14</strain>
    </source>
</reference>
<gene>
    <name evidence="2" type="ORF">EV421DRAFT_1044393</name>
</gene>